<evidence type="ECO:0000313" key="4">
    <source>
        <dbReference type="RefSeq" id="XP_026100408.1"/>
    </source>
</evidence>
<proteinExistence type="predicted"/>
<keyword evidence="1" id="KW-1185">Reference proteome</keyword>
<gene>
    <name evidence="2 3 4" type="primary">LOC113071257</name>
</gene>
<dbReference type="InterPro" id="IPR013761">
    <property type="entry name" value="SAM/pointed_sf"/>
</dbReference>
<dbReference type="RefSeq" id="XP_026100408.1">
    <property type="nucleotide sequence ID" value="XM_026244623.1"/>
</dbReference>
<dbReference type="RefSeq" id="XP_026100407.1">
    <property type="nucleotide sequence ID" value="XM_026244622.1"/>
</dbReference>
<dbReference type="RefSeq" id="XP_026100406.1">
    <property type="nucleotide sequence ID" value="XM_026244621.1"/>
</dbReference>
<accession>A0A6P6MVM3</accession>
<evidence type="ECO:0000313" key="2">
    <source>
        <dbReference type="RefSeq" id="XP_026100406.1"/>
    </source>
</evidence>
<dbReference type="OrthoDB" id="2337140at2759"/>
<evidence type="ECO:0000313" key="3">
    <source>
        <dbReference type="RefSeq" id="XP_026100407.1"/>
    </source>
</evidence>
<sequence length="464" mass="52715">MDVWKKDDVRKWLIKNKVPEEYAKILYDQDVYGAALIHFGEEDLLKLVSNHGPAVHIYNIVAQFKTSPKNSEKHTALPRDTDASVVTSTVQHFQQEKVAAESPSTESAQLEIPAQISIEENRYAISSVKTWSISLEDKPKYTGSGGKSPVPFENALLLEEQNNGMHNKEDEASCAQSPALHLTQCTKQTNNMGSETKAHLFISENPEDISASFELQYCTPRPFDKSSETFVYIQDDILPPETGPGNLIDPLHEYKLMANTENASEEAVFKKFRNETFRFAAACMNTRTNGTIHFGVGDEPLYKHGQIIGLEVPSRDKYVDEFDKGLQEHFKGKSNIAMTCIRPPKFVKVKCPGNKDKWVIEIDVVPKYKLTQKKLFYTTLDKKKKKSKCLFIRSGASTINYLPEDNLKIFKQNSKNLKKDLELWALARELAEEDIANLRMCYHQCICSRDPCQWCVNSKVVHQP</sequence>
<dbReference type="Gene3D" id="1.10.150.50">
    <property type="entry name" value="Transcription Factor, Ets-1"/>
    <property type="match status" value="1"/>
</dbReference>
<dbReference type="PANTHER" id="PTHR16155">
    <property type="entry name" value="DED DOMAIN-CONTAINING PROTEIN"/>
    <property type="match status" value="1"/>
</dbReference>
<dbReference type="AlphaFoldDB" id="A0A6P6MVM3"/>
<protein>
    <submittedName>
        <fullName evidence="2 3">Sterile alpha motif domain-containing protein 9-like</fullName>
    </submittedName>
</protein>
<dbReference type="PANTHER" id="PTHR16155:SF18">
    <property type="entry name" value="STERILE ALPHA MOTIF DOMAIN-CONTAINING PROTEIN 9-LIKE"/>
    <property type="match status" value="1"/>
</dbReference>
<dbReference type="KEGG" id="caua:113071257"/>
<dbReference type="Proteomes" id="UP000515129">
    <property type="component" value="Unplaced"/>
</dbReference>
<name>A0A6P6MVM3_CARAU</name>
<reference evidence="2 3" key="1">
    <citation type="submission" date="2025-04" db="UniProtKB">
        <authorList>
            <consortium name="RefSeq"/>
        </authorList>
    </citation>
    <scope>IDENTIFICATION</scope>
    <source>
        <strain evidence="2 3">Wakin</strain>
        <tissue evidence="2 3">Muscle</tissue>
    </source>
</reference>
<dbReference type="GeneID" id="113071257"/>
<evidence type="ECO:0000313" key="1">
    <source>
        <dbReference type="Proteomes" id="UP000515129"/>
    </source>
</evidence>
<dbReference type="GO" id="GO:0005737">
    <property type="term" value="C:cytoplasm"/>
    <property type="evidence" value="ECO:0007669"/>
    <property type="project" value="TreeGrafter"/>
</dbReference>
<organism evidence="1 4">
    <name type="scientific">Carassius auratus</name>
    <name type="common">Goldfish</name>
    <dbReference type="NCBI Taxonomy" id="7957"/>
    <lineage>
        <taxon>Eukaryota</taxon>
        <taxon>Metazoa</taxon>
        <taxon>Chordata</taxon>
        <taxon>Craniata</taxon>
        <taxon>Vertebrata</taxon>
        <taxon>Euteleostomi</taxon>
        <taxon>Actinopterygii</taxon>
        <taxon>Neopterygii</taxon>
        <taxon>Teleostei</taxon>
        <taxon>Ostariophysi</taxon>
        <taxon>Cypriniformes</taxon>
        <taxon>Cyprinidae</taxon>
        <taxon>Cyprininae</taxon>
        <taxon>Carassius</taxon>
    </lineage>
</organism>
<dbReference type="SUPFAM" id="SSF47769">
    <property type="entry name" value="SAM/Pointed domain"/>
    <property type="match status" value="1"/>
</dbReference>